<gene>
    <name evidence="2" type="ORF">V1477_018011</name>
</gene>
<reference evidence="2 3" key="1">
    <citation type="journal article" date="2024" name="Ann. Entomol. Soc. Am.">
        <title>Genomic analyses of the southern and eastern yellowjacket wasps (Hymenoptera: Vespidae) reveal evolutionary signatures of social life.</title>
        <authorList>
            <person name="Catto M.A."/>
            <person name="Caine P.B."/>
            <person name="Orr S.E."/>
            <person name="Hunt B.G."/>
            <person name="Goodisman M.A.D."/>
        </authorList>
    </citation>
    <scope>NUCLEOTIDE SEQUENCE [LARGE SCALE GENOMIC DNA]</scope>
    <source>
        <strain evidence="2">232</strain>
        <tissue evidence="2">Head and thorax</tissue>
    </source>
</reference>
<evidence type="ECO:0000256" key="1">
    <source>
        <dbReference type="SAM" id="MobiDB-lite"/>
    </source>
</evidence>
<protein>
    <submittedName>
        <fullName evidence="2">Uncharacterized protein</fullName>
    </submittedName>
</protein>
<feature type="region of interest" description="Disordered" evidence="1">
    <location>
        <begin position="170"/>
        <end position="217"/>
    </location>
</feature>
<dbReference type="EMBL" id="JAYRBN010000109">
    <property type="protein sequence ID" value="KAL2726197.1"/>
    <property type="molecule type" value="Genomic_DNA"/>
</dbReference>
<feature type="compositionally biased region" description="Basic residues" evidence="1">
    <location>
        <begin position="58"/>
        <end position="68"/>
    </location>
</feature>
<feature type="compositionally biased region" description="Basic and acidic residues" evidence="1">
    <location>
        <begin position="28"/>
        <end position="47"/>
    </location>
</feature>
<dbReference type="AlphaFoldDB" id="A0ABD2AZZ5"/>
<evidence type="ECO:0000313" key="2">
    <source>
        <dbReference type="EMBL" id="KAL2726197.1"/>
    </source>
</evidence>
<feature type="region of interest" description="Disordered" evidence="1">
    <location>
        <begin position="1"/>
        <end position="114"/>
    </location>
</feature>
<name>A0ABD2AZZ5_VESMC</name>
<feature type="compositionally biased region" description="Basic and acidic residues" evidence="1">
    <location>
        <begin position="183"/>
        <end position="202"/>
    </location>
</feature>
<proteinExistence type="predicted"/>
<feature type="compositionally biased region" description="Basic residues" evidence="1">
    <location>
        <begin position="203"/>
        <end position="217"/>
    </location>
</feature>
<feature type="compositionally biased region" description="Basic and acidic residues" evidence="1">
    <location>
        <begin position="69"/>
        <end position="96"/>
    </location>
</feature>
<organism evidence="2 3">
    <name type="scientific">Vespula maculifrons</name>
    <name type="common">Eastern yellow jacket</name>
    <name type="synonym">Wasp</name>
    <dbReference type="NCBI Taxonomy" id="7453"/>
    <lineage>
        <taxon>Eukaryota</taxon>
        <taxon>Metazoa</taxon>
        <taxon>Ecdysozoa</taxon>
        <taxon>Arthropoda</taxon>
        <taxon>Hexapoda</taxon>
        <taxon>Insecta</taxon>
        <taxon>Pterygota</taxon>
        <taxon>Neoptera</taxon>
        <taxon>Endopterygota</taxon>
        <taxon>Hymenoptera</taxon>
        <taxon>Apocrita</taxon>
        <taxon>Aculeata</taxon>
        <taxon>Vespoidea</taxon>
        <taxon>Vespidae</taxon>
        <taxon>Vespinae</taxon>
        <taxon>Vespula</taxon>
    </lineage>
</organism>
<feature type="non-terminal residue" evidence="2">
    <location>
        <position position="217"/>
    </location>
</feature>
<dbReference type="Proteomes" id="UP001607303">
    <property type="component" value="Unassembled WGS sequence"/>
</dbReference>
<feature type="compositionally biased region" description="Pro residues" evidence="1">
    <location>
        <begin position="1"/>
        <end position="23"/>
    </location>
</feature>
<comment type="caution">
    <text evidence="2">The sequence shown here is derived from an EMBL/GenBank/DDBJ whole genome shotgun (WGS) entry which is preliminary data.</text>
</comment>
<keyword evidence="3" id="KW-1185">Reference proteome</keyword>
<sequence length="217" mass="24334">MPPPPPPPAPPPPTPATPTPQPPSRCMYRMEDEKQKENEKEKAEKPVSIRIFKLHFLPIKRNKNKGPKIRREKETDKRRDDGTPATEKTSKAHERQVSSGGKLNSQTGGCGDRPAAGTGTDAAIFTVGYHVSFAPFQPQLCATYRGSMKINQLPPQALLQAHAAKSTLVHGKIARGGSKRRRSVEEAQEPKKEVGEEKEGGCRRRRRRRRRRRIRGR</sequence>
<accession>A0ABD2AZZ5</accession>
<feature type="compositionally biased region" description="Polar residues" evidence="1">
    <location>
        <begin position="97"/>
        <end position="107"/>
    </location>
</feature>
<evidence type="ECO:0000313" key="3">
    <source>
        <dbReference type="Proteomes" id="UP001607303"/>
    </source>
</evidence>